<dbReference type="Proteomes" id="UP001177021">
    <property type="component" value="Unassembled WGS sequence"/>
</dbReference>
<reference evidence="1" key="1">
    <citation type="submission" date="2023-10" db="EMBL/GenBank/DDBJ databases">
        <authorList>
            <person name="Rodriguez Cubillos JULIANA M."/>
            <person name="De Vega J."/>
        </authorList>
    </citation>
    <scope>NUCLEOTIDE SEQUENCE</scope>
</reference>
<sequence>MDDPSAPSSSEKDTQPTKKRGRRGTRMIELTLSNVKKPIDFDQKTKLPLGANRKKFKSHVGSVARKTVSILVDEWEHVDENVKKQIWDDIMLTWDIRDTDIGKLKDKWISYAGERWRAFKTSLTTRYLNDGVMSDKSPLETYSFLDEETWQEFIKTREDRSFLEKRKRGQMVQACNKYPHIMSRGGYELIEEKMMQEKIKQRQESAGESLPTPPSPPKRHEKWIVGRTKPSGEYTSKETQVVADKITSLVQKTAEGTFVPQGRNDILTEAIGRPEHPGRVRAAGRGVGIRQYFGPQSRSAASTSLVLNSTQVEAIKIELTKEIREQLMRDISSMPVFSQQYPNFPTCSPDILASTNGSCSAVRHIPVDEDEEDIPDECELYVDNKHHIVAYANVYNLGPTIHNQPLDNDMARVAITKVLDPNVPVPRPTDEVTKVGEALNNFIQWPKRLLRLVANKDDEGKKKDVLPSKRSEPDNTCAEKLMLKIMSRKDDVKFKLEGDAFFSLPTRDIMELCLKTQDLRVSILRIWVVYMKHLCTRLDKSNMYGFIDPNFIQPQTDRAGSQSYITEKLVENEKDCFFVPYLHNHHWQLLIIEPKTQNVIFLCSKGLRPDKNIVLIVDSAINGYNMLKGSRKQRKPTWKTTLTCQRQSFNHESGYYVMIHMLNIVSAGIVNSWNQVFGDSTPFHEDEVSNVQERLANSILEFV</sequence>
<dbReference type="EMBL" id="CASHSV030000110">
    <property type="protein sequence ID" value="CAJ2651151.1"/>
    <property type="molecule type" value="Genomic_DNA"/>
</dbReference>
<keyword evidence="2" id="KW-1185">Reference proteome</keyword>
<evidence type="ECO:0000313" key="1">
    <source>
        <dbReference type="EMBL" id="CAJ2651151.1"/>
    </source>
</evidence>
<accession>A0ACB0K4F3</accession>
<organism evidence="1 2">
    <name type="scientific">Trifolium pratense</name>
    <name type="common">Red clover</name>
    <dbReference type="NCBI Taxonomy" id="57577"/>
    <lineage>
        <taxon>Eukaryota</taxon>
        <taxon>Viridiplantae</taxon>
        <taxon>Streptophyta</taxon>
        <taxon>Embryophyta</taxon>
        <taxon>Tracheophyta</taxon>
        <taxon>Spermatophyta</taxon>
        <taxon>Magnoliopsida</taxon>
        <taxon>eudicotyledons</taxon>
        <taxon>Gunneridae</taxon>
        <taxon>Pentapetalae</taxon>
        <taxon>rosids</taxon>
        <taxon>fabids</taxon>
        <taxon>Fabales</taxon>
        <taxon>Fabaceae</taxon>
        <taxon>Papilionoideae</taxon>
        <taxon>50 kb inversion clade</taxon>
        <taxon>NPAAA clade</taxon>
        <taxon>Hologalegina</taxon>
        <taxon>IRL clade</taxon>
        <taxon>Trifolieae</taxon>
        <taxon>Trifolium</taxon>
    </lineage>
</organism>
<proteinExistence type="predicted"/>
<comment type="caution">
    <text evidence="1">The sequence shown here is derived from an EMBL/GenBank/DDBJ whole genome shotgun (WGS) entry which is preliminary data.</text>
</comment>
<gene>
    <name evidence="1" type="ORF">MILVUS5_LOCUS18834</name>
</gene>
<evidence type="ECO:0000313" key="2">
    <source>
        <dbReference type="Proteomes" id="UP001177021"/>
    </source>
</evidence>
<name>A0ACB0K4F3_TRIPR</name>
<protein>
    <submittedName>
        <fullName evidence="1">Uncharacterized protein</fullName>
    </submittedName>
</protein>